<dbReference type="AlphaFoldDB" id="A0A0F2TFB4"/>
<comment type="similarity">
    <text evidence="1">Belongs to the short-chain dehydrogenases/reductases (SDR) family.</text>
</comment>
<dbReference type="Gene3D" id="3.40.50.720">
    <property type="entry name" value="NAD(P)-binding Rossmann-like Domain"/>
    <property type="match status" value="1"/>
</dbReference>
<organism evidence="4 5">
    <name type="scientific">Streptomyces rubellomurinus (strain ATCC 31215)</name>
    <dbReference type="NCBI Taxonomy" id="359131"/>
    <lineage>
        <taxon>Bacteria</taxon>
        <taxon>Bacillati</taxon>
        <taxon>Actinomycetota</taxon>
        <taxon>Actinomycetes</taxon>
        <taxon>Kitasatosporales</taxon>
        <taxon>Streptomycetaceae</taxon>
        <taxon>Streptomyces</taxon>
    </lineage>
</organism>
<dbReference type="SMART" id="SM00822">
    <property type="entry name" value="PKS_KR"/>
    <property type="match status" value="1"/>
</dbReference>
<evidence type="ECO:0000256" key="1">
    <source>
        <dbReference type="ARBA" id="ARBA00006484"/>
    </source>
</evidence>
<dbReference type="InterPro" id="IPR002347">
    <property type="entry name" value="SDR_fam"/>
</dbReference>
<accession>A0A0F2TFB4</accession>
<dbReference type="RefSeq" id="WP_045695329.1">
    <property type="nucleotide sequence ID" value="NZ_JZKH01000019.1"/>
</dbReference>
<dbReference type="PANTHER" id="PTHR44196:SF1">
    <property type="entry name" value="DEHYDROGENASE_REDUCTASE SDR FAMILY MEMBER 7B"/>
    <property type="match status" value="1"/>
</dbReference>
<evidence type="ECO:0000313" key="4">
    <source>
        <dbReference type="EMBL" id="KJS61908.1"/>
    </source>
</evidence>
<dbReference type="GO" id="GO:0016491">
    <property type="term" value="F:oxidoreductase activity"/>
    <property type="evidence" value="ECO:0007669"/>
    <property type="project" value="UniProtKB-KW"/>
</dbReference>
<dbReference type="PRINTS" id="PR00081">
    <property type="entry name" value="GDHRDH"/>
</dbReference>
<dbReference type="NCBIfam" id="NF006073">
    <property type="entry name" value="PRK08219.1"/>
    <property type="match status" value="1"/>
</dbReference>
<dbReference type="SUPFAM" id="SSF51735">
    <property type="entry name" value="NAD(P)-binding Rossmann-fold domains"/>
    <property type="match status" value="1"/>
</dbReference>
<keyword evidence="2" id="KW-0560">Oxidoreductase</keyword>
<dbReference type="PROSITE" id="PS00061">
    <property type="entry name" value="ADH_SHORT"/>
    <property type="match status" value="1"/>
</dbReference>
<dbReference type="PATRIC" id="fig|359131.3.peg.2363"/>
<protein>
    <submittedName>
        <fullName evidence="4">Short-chain dehydrogenase</fullName>
    </submittedName>
</protein>
<name>A0A0F2TFB4_STRR3</name>
<dbReference type="OrthoDB" id="158573at2"/>
<dbReference type="PANTHER" id="PTHR44196">
    <property type="entry name" value="DEHYDROGENASE/REDUCTASE SDR FAMILY MEMBER 7B"/>
    <property type="match status" value="1"/>
</dbReference>
<keyword evidence="5" id="KW-1185">Reference proteome</keyword>
<feature type="domain" description="Ketoreductase" evidence="3">
    <location>
        <begin position="2"/>
        <end position="183"/>
    </location>
</feature>
<reference evidence="4 5" key="1">
    <citation type="submission" date="2015-02" db="EMBL/GenBank/DDBJ databases">
        <authorList>
            <person name="Ju K.-S."/>
            <person name="Doroghazi J.R."/>
            <person name="Metcalf W."/>
        </authorList>
    </citation>
    <scope>NUCLEOTIDE SEQUENCE [LARGE SCALE GENOMIC DNA]</scope>
    <source>
        <strain evidence="4 5">ATCC 31215</strain>
    </source>
</reference>
<dbReference type="Pfam" id="PF00106">
    <property type="entry name" value="adh_short"/>
    <property type="match status" value="1"/>
</dbReference>
<evidence type="ECO:0000313" key="5">
    <source>
        <dbReference type="Proteomes" id="UP000033699"/>
    </source>
</evidence>
<dbReference type="InterPro" id="IPR057326">
    <property type="entry name" value="KR_dom"/>
</dbReference>
<proteinExistence type="inferred from homology"/>
<gene>
    <name evidence="4" type="ORF">VM95_12145</name>
</gene>
<dbReference type="EMBL" id="JZKH01000019">
    <property type="protein sequence ID" value="KJS61908.1"/>
    <property type="molecule type" value="Genomic_DNA"/>
</dbReference>
<dbReference type="GO" id="GO:0016020">
    <property type="term" value="C:membrane"/>
    <property type="evidence" value="ECO:0007669"/>
    <property type="project" value="TreeGrafter"/>
</dbReference>
<evidence type="ECO:0000259" key="3">
    <source>
        <dbReference type="SMART" id="SM00822"/>
    </source>
</evidence>
<dbReference type="InterPro" id="IPR020904">
    <property type="entry name" value="Sc_DH/Rdtase_CS"/>
</dbReference>
<dbReference type="Proteomes" id="UP000033699">
    <property type="component" value="Unassembled WGS sequence"/>
</dbReference>
<dbReference type="InterPro" id="IPR036291">
    <property type="entry name" value="NAD(P)-bd_dom_sf"/>
</dbReference>
<evidence type="ECO:0000256" key="2">
    <source>
        <dbReference type="ARBA" id="ARBA00023002"/>
    </source>
</evidence>
<sequence>MGVHFITGAGSGIGAAVAGLLAERGEDLWLLARDEERAEVLRSRFPGCRTLAADLAEPAALAAELEKQGLPERLDSLLHVAGVLEPGTVAEFDVGAWQAMLAVNFLAPAELTRLLLPALRAAPGRVVFVNSGAGLHAPPRLGGYAASKFALRALAESLRAEEFRNGVRVTTVFPGEVDTPMQVRLHGALGLPYEPEICLTVDSVATALAGVLDFPPDGTLSELTIRPGC</sequence>
<comment type="caution">
    <text evidence="4">The sequence shown here is derived from an EMBL/GenBank/DDBJ whole genome shotgun (WGS) entry which is preliminary data.</text>
</comment>